<keyword evidence="4" id="KW-0808">Transferase</keyword>
<dbReference type="EC" id="2.7.7.6" evidence="2"/>
<evidence type="ECO:0000313" key="8">
    <source>
        <dbReference type="EMBL" id="MQM14074.1"/>
    </source>
</evidence>
<comment type="caution">
    <text evidence="8">The sequence shown here is derived from an EMBL/GenBank/DDBJ whole genome shotgun (WGS) entry which is preliminary data.</text>
</comment>
<evidence type="ECO:0000256" key="1">
    <source>
        <dbReference type="ARBA" id="ARBA00006835"/>
    </source>
</evidence>
<dbReference type="SUPFAM" id="SSF64484">
    <property type="entry name" value="beta and beta-prime subunits of DNA dependent RNA-polymerase"/>
    <property type="match status" value="1"/>
</dbReference>
<keyword evidence="6" id="KW-0804">Transcription</keyword>
<sequence>MMHCLIFMGPTFYQRLIHMAEDKVKFRNTRPVHPLTRQPILTILRISGLDVKDGELREFAMARQVRLHIV</sequence>
<dbReference type="Pfam" id="PF00562">
    <property type="entry name" value="RNA_pol_Rpb2_6"/>
    <property type="match status" value="1"/>
</dbReference>
<evidence type="ECO:0000256" key="2">
    <source>
        <dbReference type="ARBA" id="ARBA00012418"/>
    </source>
</evidence>
<comment type="similarity">
    <text evidence="1">Belongs to the RNA polymerase beta chain family.</text>
</comment>
<dbReference type="GO" id="GO:0006351">
    <property type="term" value="P:DNA-templated transcription"/>
    <property type="evidence" value="ECO:0007669"/>
    <property type="project" value="InterPro"/>
</dbReference>
<feature type="domain" description="DNA-directed RNA polymerase subunit 2 hybrid-binding" evidence="7">
    <location>
        <begin position="1"/>
        <end position="40"/>
    </location>
</feature>
<evidence type="ECO:0000256" key="6">
    <source>
        <dbReference type="ARBA" id="ARBA00023163"/>
    </source>
</evidence>
<evidence type="ECO:0000256" key="3">
    <source>
        <dbReference type="ARBA" id="ARBA00022478"/>
    </source>
</evidence>
<dbReference type="InterPro" id="IPR037033">
    <property type="entry name" value="DNA-dir_RNAP_su2_hyb_sf"/>
</dbReference>
<evidence type="ECO:0000313" key="9">
    <source>
        <dbReference type="Proteomes" id="UP000652761"/>
    </source>
</evidence>
<dbReference type="Proteomes" id="UP000652761">
    <property type="component" value="Unassembled WGS sequence"/>
</dbReference>
<name>A0A843X6R2_COLES</name>
<dbReference type="GO" id="GO:0032549">
    <property type="term" value="F:ribonucleoside binding"/>
    <property type="evidence" value="ECO:0007669"/>
    <property type="project" value="InterPro"/>
</dbReference>
<keyword evidence="3" id="KW-0240">DNA-directed RNA polymerase</keyword>
<evidence type="ECO:0000256" key="5">
    <source>
        <dbReference type="ARBA" id="ARBA00022695"/>
    </source>
</evidence>
<keyword evidence="5" id="KW-0548">Nucleotidyltransferase</keyword>
<dbReference type="AlphaFoldDB" id="A0A843X6R2"/>
<reference evidence="8" key="1">
    <citation type="submission" date="2017-07" db="EMBL/GenBank/DDBJ databases">
        <title>Taro Niue Genome Assembly and Annotation.</title>
        <authorList>
            <person name="Atibalentja N."/>
            <person name="Keating K."/>
            <person name="Fields C.J."/>
        </authorList>
    </citation>
    <scope>NUCLEOTIDE SEQUENCE</scope>
    <source>
        <strain evidence="8">Niue_2</strain>
        <tissue evidence="8">Leaf</tissue>
    </source>
</reference>
<dbReference type="EMBL" id="NMUH01005946">
    <property type="protein sequence ID" value="MQM14074.1"/>
    <property type="molecule type" value="Genomic_DNA"/>
</dbReference>
<dbReference type="GO" id="GO:0003899">
    <property type="term" value="F:DNA-directed RNA polymerase activity"/>
    <property type="evidence" value="ECO:0007669"/>
    <property type="project" value="UniProtKB-EC"/>
</dbReference>
<organism evidence="8 9">
    <name type="scientific">Colocasia esculenta</name>
    <name type="common">Wild taro</name>
    <name type="synonym">Arum esculentum</name>
    <dbReference type="NCBI Taxonomy" id="4460"/>
    <lineage>
        <taxon>Eukaryota</taxon>
        <taxon>Viridiplantae</taxon>
        <taxon>Streptophyta</taxon>
        <taxon>Embryophyta</taxon>
        <taxon>Tracheophyta</taxon>
        <taxon>Spermatophyta</taxon>
        <taxon>Magnoliopsida</taxon>
        <taxon>Liliopsida</taxon>
        <taxon>Araceae</taxon>
        <taxon>Aroideae</taxon>
        <taxon>Colocasieae</taxon>
        <taxon>Colocasia</taxon>
    </lineage>
</organism>
<gene>
    <name evidence="8" type="ORF">Taro_047003</name>
</gene>
<protein>
    <recommendedName>
        <fullName evidence="2">DNA-directed RNA polymerase</fullName>
        <ecNumber evidence="2">2.7.7.6</ecNumber>
    </recommendedName>
</protein>
<keyword evidence="9" id="KW-1185">Reference proteome</keyword>
<dbReference type="InterPro" id="IPR007120">
    <property type="entry name" value="DNA-dir_RNAP_su2_dom"/>
</dbReference>
<dbReference type="Gene3D" id="2.40.270.10">
    <property type="entry name" value="DNA-directed RNA polymerase, subunit 2, domain 6"/>
    <property type="match status" value="1"/>
</dbReference>
<dbReference type="GO" id="GO:0000428">
    <property type="term" value="C:DNA-directed RNA polymerase complex"/>
    <property type="evidence" value="ECO:0007669"/>
    <property type="project" value="UniProtKB-KW"/>
</dbReference>
<accession>A0A843X6R2</accession>
<evidence type="ECO:0000256" key="4">
    <source>
        <dbReference type="ARBA" id="ARBA00022679"/>
    </source>
</evidence>
<evidence type="ECO:0000259" key="7">
    <source>
        <dbReference type="Pfam" id="PF00562"/>
    </source>
</evidence>
<dbReference type="InterPro" id="IPR015712">
    <property type="entry name" value="DNA-dir_RNA_pol_su2"/>
</dbReference>
<dbReference type="PANTHER" id="PTHR20856">
    <property type="entry name" value="DNA-DIRECTED RNA POLYMERASE I SUBUNIT 2"/>
    <property type="match status" value="1"/>
</dbReference>
<dbReference type="GO" id="GO:0003677">
    <property type="term" value="F:DNA binding"/>
    <property type="evidence" value="ECO:0007669"/>
    <property type="project" value="InterPro"/>
</dbReference>
<proteinExistence type="inferred from homology"/>